<sequence length="620" mass="66819">MWTPGRIVVSAPSEGTGTNLLGFARRVKSVGLVGSTIEVHTESAALQDIVTGEMQQTLDFTQMKDVDLSKLDLAWAAKSLYVDVKTLSPGIDIAPPDEAVPDSATKVLAKAMRDAWQSVTPASFEKSVRISPEIKTSQRAILFSLDPYRKSFNDRGRVPLELTVKGVGDVAVEAVFKPGAQVGMRIPNIGQDGTFATWMNVDSSYQSIIHLEVALEAKVTQAEDRHGDELGEAFSKRAQWAEEVLNQAREKFMGAPELKPAGGWKRTLFITRPATQVVMAGPVPVVLTQTFQLDLECGFEAKVGLKVRMDYKHSTVLKFSARYENGQVTGGQPAFDSHKDRQVEVTGGGGLSLSCGLIPRLNVFVYDTVGLNAGVRGSLVVRADYGVRCEPSLQETQPKSEVTLGLYGNFGVQVGGRVQTPGSSYAQKAGQELGADIGPIEVWNTEFGIYSQVWSLEGGLGYCAPSCYNTCGGNCPPCAASVRSAVAAEAVRGITDGQLRGSRTSRDSVPSGAESAMDRGVPGDESSLRLDPRNLTQSAQHKATTLAAAVSTGFAHRDGLSQSLQVLAIPPHERSFNWSNKPESWDVQSEVVGDGRLRVDSSRSEWNQVLIPVFRWGISQ</sequence>
<evidence type="ECO:0000313" key="2">
    <source>
        <dbReference type="EMBL" id="MDC0710173.1"/>
    </source>
</evidence>
<proteinExistence type="predicted"/>
<reference evidence="2 3" key="1">
    <citation type="submission" date="2022-11" db="EMBL/GenBank/DDBJ databases">
        <title>Minimal conservation of predation-associated metabolite biosynthetic gene clusters underscores biosynthetic potential of Myxococcota including descriptions for ten novel species: Archangium lansinium sp. nov., Myxococcus landrumus sp. nov., Nannocystis bai.</title>
        <authorList>
            <person name="Ahearne A."/>
            <person name="Stevens C."/>
            <person name="Dowd S."/>
        </authorList>
    </citation>
    <scope>NUCLEOTIDE SEQUENCE [LARGE SCALE GENOMIC DNA]</scope>
    <source>
        <strain evidence="2 3">NCWAL01</strain>
    </source>
</reference>
<name>A0ABT5DAK8_9BACT</name>
<comment type="caution">
    <text evidence="2">The sequence shown here is derived from an EMBL/GenBank/DDBJ whole genome shotgun (WGS) entry which is preliminary data.</text>
</comment>
<evidence type="ECO:0000256" key="1">
    <source>
        <dbReference type="SAM" id="MobiDB-lite"/>
    </source>
</evidence>
<gene>
    <name evidence="2" type="ORF">POL68_16975</name>
</gene>
<accession>A0ABT5DAK8</accession>
<dbReference type="Proteomes" id="UP001221838">
    <property type="component" value="Unassembled WGS sequence"/>
</dbReference>
<keyword evidence="3" id="KW-1185">Reference proteome</keyword>
<dbReference type="RefSeq" id="WP_272139368.1">
    <property type="nucleotide sequence ID" value="NZ_JAQNDM010000002.1"/>
</dbReference>
<evidence type="ECO:0000313" key="3">
    <source>
        <dbReference type="Proteomes" id="UP001221838"/>
    </source>
</evidence>
<feature type="region of interest" description="Disordered" evidence="1">
    <location>
        <begin position="497"/>
        <end position="530"/>
    </location>
</feature>
<organism evidence="2 3">
    <name type="scientific">Stigmatella ashevillensis</name>
    <dbReference type="NCBI Taxonomy" id="2995309"/>
    <lineage>
        <taxon>Bacteria</taxon>
        <taxon>Pseudomonadati</taxon>
        <taxon>Myxococcota</taxon>
        <taxon>Myxococcia</taxon>
        <taxon>Myxococcales</taxon>
        <taxon>Cystobacterineae</taxon>
        <taxon>Archangiaceae</taxon>
        <taxon>Stigmatella</taxon>
    </lineage>
</organism>
<protein>
    <submittedName>
        <fullName evidence="2">Uncharacterized protein</fullName>
    </submittedName>
</protein>
<dbReference type="EMBL" id="JAQNDM010000002">
    <property type="protein sequence ID" value="MDC0710173.1"/>
    <property type="molecule type" value="Genomic_DNA"/>
</dbReference>